<keyword evidence="7 11" id="KW-0378">Hydrolase</keyword>
<evidence type="ECO:0000256" key="3">
    <source>
        <dbReference type="ARBA" id="ARBA00006006"/>
    </source>
</evidence>
<evidence type="ECO:0000256" key="1">
    <source>
        <dbReference type="ARBA" id="ARBA00001947"/>
    </source>
</evidence>
<proteinExistence type="inferred from homology"/>
<gene>
    <name evidence="12" type="ORF">BDK51DRAFT_50882</name>
</gene>
<dbReference type="GO" id="GO:0004222">
    <property type="term" value="F:metalloendopeptidase activity"/>
    <property type="evidence" value="ECO:0007669"/>
    <property type="project" value="InterPro"/>
</dbReference>
<evidence type="ECO:0000256" key="11">
    <source>
        <dbReference type="RuleBase" id="RU364017"/>
    </source>
</evidence>
<keyword evidence="8 11" id="KW-0862">Zinc</keyword>
<dbReference type="EC" id="3.4.24.-" evidence="11"/>
<organism evidence="12 13">
    <name type="scientific">Blyttiomyces helicus</name>
    <dbReference type="NCBI Taxonomy" id="388810"/>
    <lineage>
        <taxon>Eukaryota</taxon>
        <taxon>Fungi</taxon>
        <taxon>Fungi incertae sedis</taxon>
        <taxon>Chytridiomycota</taxon>
        <taxon>Chytridiomycota incertae sedis</taxon>
        <taxon>Chytridiomycetes</taxon>
        <taxon>Chytridiomycetes incertae sedis</taxon>
        <taxon>Blyttiomyces</taxon>
    </lineage>
</organism>
<dbReference type="GO" id="GO:0006508">
    <property type="term" value="P:proteolysis"/>
    <property type="evidence" value="ECO:0007669"/>
    <property type="project" value="UniProtKB-KW"/>
</dbReference>
<dbReference type="InterPro" id="IPR027268">
    <property type="entry name" value="Peptidase_M4/M1_CTD_sf"/>
</dbReference>
<dbReference type="GO" id="GO:0008270">
    <property type="term" value="F:zinc ion binding"/>
    <property type="evidence" value="ECO:0007669"/>
    <property type="project" value="InterPro"/>
</dbReference>
<evidence type="ECO:0000256" key="8">
    <source>
        <dbReference type="ARBA" id="ARBA00022833"/>
    </source>
</evidence>
<evidence type="ECO:0000256" key="6">
    <source>
        <dbReference type="ARBA" id="ARBA00022723"/>
    </source>
</evidence>
<evidence type="ECO:0000256" key="7">
    <source>
        <dbReference type="ARBA" id="ARBA00022801"/>
    </source>
</evidence>
<evidence type="ECO:0000256" key="9">
    <source>
        <dbReference type="ARBA" id="ARBA00023049"/>
    </source>
</evidence>
<keyword evidence="5 11" id="KW-0645">Protease</keyword>
<accession>A0A4V1IPL9</accession>
<keyword evidence="10 11" id="KW-0865">Zymogen</keyword>
<comment type="cofactor">
    <cofactor evidence="1 11">
        <name>Zn(2+)</name>
        <dbReference type="ChEBI" id="CHEBI:29105"/>
    </cofactor>
</comment>
<dbReference type="OrthoDB" id="3227768at2759"/>
<keyword evidence="13" id="KW-1185">Reference proteome</keyword>
<evidence type="ECO:0000256" key="2">
    <source>
        <dbReference type="ARBA" id="ARBA00004613"/>
    </source>
</evidence>
<dbReference type="PANTHER" id="PTHR33478">
    <property type="entry name" value="EXTRACELLULAR METALLOPROTEINASE MEP"/>
    <property type="match status" value="1"/>
</dbReference>
<comment type="similarity">
    <text evidence="3 11">Belongs to the peptidase M36 family.</text>
</comment>
<keyword evidence="4 11" id="KW-0964">Secreted</keyword>
<name>A0A4V1IPL9_9FUNG</name>
<dbReference type="GO" id="GO:0005615">
    <property type="term" value="C:extracellular space"/>
    <property type="evidence" value="ECO:0007669"/>
    <property type="project" value="InterPro"/>
</dbReference>
<evidence type="ECO:0000256" key="5">
    <source>
        <dbReference type="ARBA" id="ARBA00022670"/>
    </source>
</evidence>
<dbReference type="EMBL" id="ML001142">
    <property type="protein sequence ID" value="RKO83517.1"/>
    <property type="molecule type" value="Genomic_DNA"/>
</dbReference>
<dbReference type="Pfam" id="PF02128">
    <property type="entry name" value="Peptidase_M36"/>
    <property type="match status" value="1"/>
</dbReference>
<evidence type="ECO:0000256" key="4">
    <source>
        <dbReference type="ARBA" id="ARBA00022525"/>
    </source>
</evidence>
<evidence type="ECO:0000313" key="13">
    <source>
        <dbReference type="Proteomes" id="UP000269721"/>
    </source>
</evidence>
<dbReference type="Gene3D" id="1.10.390.10">
    <property type="entry name" value="Neutral Protease Domain 2"/>
    <property type="match status" value="1"/>
</dbReference>
<sequence>MVDSFKIQPCNPTVSHRRSCCQLGRIGGGSRSFAQARDASSTADKINNKGANYCDLWRGFAKRGLGVHAANKKDDFSVPRECAPGSSSHKAAGFAAVQEWAPRGAGAGPLAVRG</sequence>
<evidence type="ECO:0000313" key="12">
    <source>
        <dbReference type="EMBL" id="RKO83517.1"/>
    </source>
</evidence>
<comment type="subcellular location">
    <subcellularLocation>
        <location evidence="2 11">Secreted</location>
    </subcellularLocation>
</comment>
<keyword evidence="9 11" id="KW-0482">Metalloprotease</keyword>
<evidence type="ECO:0000256" key="10">
    <source>
        <dbReference type="ARBA" id="ARBA00023145"/>
    </source>
</evidence>
<dbReference type="Proteomes" id="UP000269721">
    <property type="component" value="Unassembled WGS sequence"/>
</dbReference>
<dbReference type="InterPro" id="IPR050371">
    <property type="entry name" value="Fungal_virulence_M36"/>
</dbReference>
<dbReference type="InterPro" id="IPR001842">
    <property type="entry name" value="Peptidase_M36"/>
</dbReference>
<keyword evidence="6 11" id="KW-0479">Metal-binding</keyword>
<dbReference type="PANTHER" id="PTHR33478:SF1">
    <property type="entry name" value="EXTRACELLULAR METALLOPROTEINASE MEP"/>
    <property type="match status" value="1"/>
</dbReference>
<protein>
    <recommendedName>
        <fullName evidence="11">Extracellular metalloproteinase</fullName>
        <ecNumber evidence="11">3.4.24.-</ecNumber>
    </recommendedName>
    <alternativeName>
        <fullName evidence="11">Fungalysin</fullName>
    </alternativeName>
</protein>
<dbReference type="AlphaFoldDB" id="A0A4V1IPL9"/>
<reference evidence="13" key="1">
    <citation type="journal article" date="2018" name="Nat. Microbiol.">
        <title>Leveraging single-cell genomics to expand the fungal tree of life.</title>
        <authorList>
            <person name="Ahrendt S.R."/>
            <person name="Quandt C.A."/>
            <person name="Ciobanu D."/>
            <person name="Clum A."/>
            <person name="Salamov A."/>
            <person name="Andreopoulos B."/>
            <person name="Cheng J.F."/>
            <person name="Woyke T."/>
            <person name="Pelin A."/>
            <person name="Henrissat B."/>
            <person name="Reynolds N.K."/>
            <person name="Benny G.L."/>
            <person name="Smith M.E."/>
            <person name="James T.Y."/>
            <person name="Grigoriev I.V."/>
        </authorList>
    </citation>
    <scope>NUCLEOTIDE SEQUENCE [LARGE SCALE GENOMIC DNA]</scope>
</reference>